<dbReference type="GO" id="GO:0006952">
    <property type="term" value="P:defense response"/>
    <property type="evidence" value="ECO:0007669"/>
    <property type="project" value="UniProtKB-KW"/>
</dbReference>
<dbReference type="InterPro" id="IPR057135">
    <property type="entry name" value="At4g27190-like_LRR"/>
</dbReference>
<dbReference type="Gene3D" id="3.40.50.300">
    <property type="entry name" value="P-loop containing nucleotide triphosphate hydrolases"/>
    <property type="match status" value="1"/>
</dbReference>
<dbReference type="Pfam" id="PF00931">
    <property type="entry name" value="NB-ARC"/>
    <property type="match status" value="1"/>
</dbReference>
<dbReference type="GO" id="GO:0005524">
    <property type="term" value="F:ATP binding"/>
    <property type="evidence" value="ECO:0007669"/>
    <property type="project" value="UniProtKB-KW"/>
</dbReference>
<name>A0AAW2D591_9ROSI</name>
<keyword evidence="5" id="KW-0732">Signal</keyword>
<dbReference type="InterPro" id="IPR027417">
    <property type="entry name" value="P-loop_NTPase"/>
</dbReference>
<organism evidence="7 8">
    <name type="scientific">Lithocarpus litseifolius</name>
    <dbReference type="NCBI Taxonomy" id="425828"/>
    <lineage>
        <taxon>Eukaryota</taxon>
        <taxon>Viridiplantae</taxon>
        <taxon>Streptophyta</taxon>
        <taxon>Embryophyta</taxon>
        <taxon>Tracheophyta</taxon>
        <taxon>Spermatophyta</taxon>
        <taxon>Magnoliopsida</taxon>
        <taxon>eudicotyledons</taxon>
        <taxon>Gunneridae</taxon>
        <taxon>Pentapetalae</taxon>
        <taxon>rosids</taxon>
        <taxon>fabids</taxon>
        <taxon>Fagales</taxon>
        <taxon>Fagaceae</taxon>
        <taxon>Lithocarpus</taxon>
    </lineage>
</organism>
<evidence type="ECO:0000313" key="7">
    <source>
        <dbReference type="EMBL" id="KAL0005748.1"/>
    </source>
</evidence>
<keyword evidence="3" id="KW-0611">Plant defense</keyword>
<dbReference type="InterPro" id="IPR050905">
    <property type="entry name" value="Plant_NBS-LRR"/>
</dbReference>
<dbReference type="SUPFAM" id="SSF52058">
    <property type="entry name" value="L domain-like"/>
    <property type="match status" value="2"/>
</dbReference>
<dbReference type="GO" id="GO:0043531">
    <property type="term" value="F:ADP binding"/>
    <property type="evidence" value="ECO:0007669"/>
    <property type="project" value="InterPro"/>
</dbReference>
<dbReference type="Gene3D" id="3.80.10.10">
    <property type="entry name" value="Ribonuclease Inhibitor"/>
    <property type="match status" value="4"/>
</dbReference>
<keyword evidence="4" id="KW-0067">ATP-binding</keyword>
<proteinExistence type="inferred from homology"/>
<dbReference type="InterPro" id="IPR002182">
    <property type="entry name" value="NB-ARC"/>
</dbReference>
<dbReference type="Proteomes" id="UP001459277">
    <property type="component" value="Unassembled WGS sequence"/>
</dbReference>
<feature type="signal peptide" evidence="5">
    <location>
        <begin position="1"/>
        <end position="19"/>
    </location>
</feature>
<evidence type="ECO:0000259" key="6">
    <source>
        <dbReference type="SMART" id="SM00382"/>
    </source>
</evidence>
<protein>
    <recommendedName>
        <fullName evidence="6">AAA+ ATPase domain-containing protein</fullName>
    </recommendedName>
</protein>
<dbReference type="SMART" id="SM00382">
    <property type="entry name" value="AAA"/>
    <property type="match status" value="1"/>
</dbReference>
<reference evidence="7 8" key="1">
    <citation type="submission" date="2024-01" db="EMBL/GenBank/DDBJ databases">
        <title>A telomere-to-telomere, gap-free genome of sweet tea (Lithocarpus litseifolius).</title>
        <authorList>
            <person name="Zhou J."/>
        </authorList>
    </citation>
    <scope>NUCLEOTIDE SEQUENCE [LARGE SCALE GENOMIC DNA]</scope>
    <source>
        <strain evidence="7">Zhou-2022a</strain>
        <tissue evidence="7">Leaf</tissue>
    </source>
</reference>
<dbReference type="SUPFAM" id="SSF52047">
    <property type="entry name" value="RNI-like"/>
    <property type="match status" value="2"/>
</dbReference>
<dbReference type="PROSITE" id="PS51450">
    <property type="entry name" value="LRR"/>
    <property type="match status" value="1"/>
</dbReference>
<dbReference type="PANTHER" id="PTHR33463">
    <property type="entry name" value="NB-ARC DOMAIN-CONTAINING PROTEIN-RELATED"/>
    <property type="match status" value="1"/>
</dbReference>
<evidence type="ECO:0000256" key="5">
    <source>
        <dbReference type="SAM" id="SignalP"/>
    </source>
</evidence>
<dbReference type="Gene3D" id="1.10.8.430">
    <property type="entry name" value="Helical domain of apoptotic protease-activating factors"/>
    <property type="match status" value="1"/>
</dbReference>
<accession>A0AAW2D591</accession>
<evidence type="ECO:0000313" key="8">
    <source>
        <dbReference type="Proteomes" id="UP001459277"/>
    </source>
</evidence>
<comment type="similarity">
    <text evidence="1">Belongs to the disease resistance NB-LRR family.</text>
</comment>
<keyword evidence="2" id="KW-0547">Nucleotide-binding</keyword>
<dbReference type="InterPro" id="IPR001611">
    <property type="entry name" value="Leu-rich_rpt"/>
</dbReference>
<dbReference type="PRINTS" id="PR00364">
    <property type="entry name" value="DISEASERSIST"/>
</dbReference>
<comment type="caution">
    <text evidence="7">The sequence shown here is derived from an EMBL/GenBank/DDBJ whole genome shotgun (WGS) entry which is preliminary data.</text>
</comment>
<gene>
    <name evidence="7" type="ORF">SO802_013309</name>
</gene>
<dbReference type="Pfam" id="PF23247">
    <property type="entry name" value="LRR_RPS2"/>
    <property type="match status" value="5"/>
</dbReference>
<sequence length="1665" mass="192154">MAIVSVVVAIIVVIATVVSEDIVKYIGQWLIENMVKPVGQLLIEKLVKPIGQWHGYLFHYSSNIKNMKEQVKKLKDVRERVPLPHSVDAATRNIEEIETNDVNKWLENADLIMGKAKEVIEDEEKSKTRCSYVICLNLKQRHQQSKKAKKIVQDINEVLKNWKSNKVFHMDYMKFESRMVTVKELMVALEDANFNMIGVWGMPGVGKTTLVREVAKQVKEEKLFDEVAIATVTQSPNLIKIQGEIADKLDLKLDKETSSGRADLLRVRLTKDNNKKILVVLDDIWEKLDLDEIGIPRMGCKVVVTSRNRDVLSSEMGTQKDFRLEVLLKEEAWRLFEKLSGDSLVDSNLRSKAIEVCTACAGLPLALVTVAKALKNKRLFEWEDALQKLRRPAPRNQKRMQEVIYSAIKLSYNHLESPELKSFFLFCAQNQSFSSNFYEDVLKKCFGLRLFHGISTLEEARNRTYTLVRSLKDSGLLLDAPDTSDCFRMHDLTCDAALLVAYETQNVLMMRDEGLVEWPDEDDMKMCTSICVFNRDIHELPDRLECPELRFLHVYAKDREGSFKISNTFFEGMRKLKVLDLTCMRISSLPSSLKLLTNLQTLCLDQCVLGDIAMIGEMKNLKILSFIESEFKYLPREIGLLTHLRMLDLSNCKKLQVIPANVLSRLMPLEELYVGNSFTQWEVEGLNNERASLAELKHLSRLSTLEVHIPDANMMPKDLLFEKLKRYKIFIGDVWDWSDKHENSRVLKLKLNTCNQLESGIKMLFNGIEDLCLDELNGVKSLVYELDMKGFQQLKHLHVQNNAEIKYIIHSRGLVIDDVVFPALKIFSLKNMINLEGICDAQLPLTSFRDIRIMKVEHCEKLKFVFSSSIAKGLSQLQELEIKECNIMRAIVVKEDDELEDRDMILFPQLRYLKLRCLPKLVSFLCTQNSIITDVGEIIHEGELDFQEIPHTGMQPLFNEEVVFPNLETLELSSIHSEEILLHNQHRPSSSFILTNPRFQNLRELNVKGSDNLKYLLSSSTATFMVQLKHLIIEDCKVMEEVLLTEDLGEEEIITNVSFPRLEVLILKDLPVLKRFCIGTNLRFPSLKDLSIEQCPKLESFIFKPVSSSMTVNKELKEVNSEEISHTAMQPLFNEKVAFPSLETLTIMHMENLKIIWHDQFAEDSFFKLQSLFVEYCENLVNIFESNMLTRFQSLERLEVCYCGSLQEVFELQRLDVKESHAVTAIPLKRLILYRLSKMKQVWNKDPQGIFCFQNLQFISVWECESLKSLFPASVARCLMQLEDLRIEDCGVEEIVSREEIAETAARFVFPKVTVLVLRKLPKLKWFCRGVHTSEWPLLKELEVYGCDQIEILTSKILNFQETVEQSQLETSIQQPLFLVEEGTLFPNLEVLALGGKFNMKEILRDQLFEECLYKLKVLYVIDCVTVSDWITFLKRLHNLEKLFVKSSSWEEIFPYKELFDMENHATILARLRELELFELPMLTHLWKEDTQPSPMFHNLENLKVSICDKLKNLVPSSVSFQNLTILEIYKCPGLINLVTSSTAKSLVQLKKMSVSECESITEVITREGGEASEVITFTQLTYLKLDCLPNLSSFCSESYSFEFPSLEEVIVRQCPEMKTFSHGALGTPKLERVQATQEDEWHWKANLNTTIHWLWESKYSTTTQ</sequence>
<feature type="chain" id="PRO_5043632256" description="AAA+ ATPase domain-containing protein" evidence="5">
    <location>
        <begin position="20"/>
        <end position="1665"/>
    </location>
</feature>
<dbReference type="InterPro" id="IPR032675">
    <property type="entry name" value="LRR_dom_sf"/>
</dbReference>
<evidence type="ECO:0000256" key="4">
    <source>
        <dbReference type="ARBA" id="ARBA00022840"/>
    </source>
</evidence>
<dbReference type="EMBL" id="JAZDWU010000004">
    <property type="protein sequence ID" value="KAL0005748.1"/>
    <property type="molecule type" value="Genomic_DNA"/>
</dbReference>
<dbReference type="PANTHER" id="PTHR33463:SF215">
    <property type="entry name" value="NB-ARC DOMAIN DISEASE RESISTANCE PROTEIN"/>
    <property type="match status" value="1"/>
</dbReference>
<evidence type="ECO:0000256" key="3">
    <source>
        <dbReference type="ARBA" id="ARBA00022821"/>
    </source>
</evidence>
<evidence type="ECO:0000256" key="1">
    <source>
        <dbReference type="ARBA" id="ARBA00008894"/>
    </source>
</evidence>
<dbReference type="SUPFAM" id="SSF52540">
    <property type="entry name" value="P-loop containing nucleoside triphosphate hydrolases"/>
    <property type="match status" value="1"/>
</dbReference>
<feature type="domain" description="AAA+ ATPase" evidence="6">
    <location>
        <begin position="193"/>
        <end position="330"/>
    </location>
</feature>
<keyword evidence="8" id="KW-1185">Reference proteome</keyword>
<evidence type="ECO:0000256" key="2">
    <source>
        <dbReference type="ARBA" id="ARBA00022741"/>
    </source>
</evidence>
<dbReference type="InterPro" id="IPR042197">
    <property type="entry name" value="Apaf_helical"/>
</dbReference>
<dbReference type="InterPro" id="IPR003593">
    <property type="entry name" value="AAA+_ATPase"/>
</dbReference>